<evidence type="ECO:0000313" key="13">
    <source>
        <dbReference type="Proteomes" id="UP000276634"/>
    </source>
</evidence>
<evidence type="ECO:0000256" key="3">
    <source>
        <dbReference type="ARBA" id="ARBA00022617"/>
    </source>
</evidence>
<evidence type="ECO:0000256" key="1">
    <source>
        <dbReference type="ARBA" id="ARBA00004236"/>
    </source>
</evidence>
<evidence type="ECO:0000256" key="9">
    <source>
        <dbReference type="PROSITE-ProRule" id="PRU00433"/>
    </source>
</evidence>
<evidence type="ECO:0000313" key="12">
    <source>
        <dbReference type="EMBL" id="ROR35193.1"/>
    </source>
</evidence>
<dbReference type="GO" id="GO:0020037">
    <property type="term" value="F:heme binding"/>
    <property type="evidence" value="ECO:0007669"/>
    <property type="project" value="InterPro"/>
</dbReference>
<keyword evidence="8" id="KW-0472">Membrane</keyword>
<evidence type="ECO:0000256" key="4">
    <source>
        <dbReference type="ARBA" id="ARBA00022723"/>
    </source>
</evidence>
<comment type="subcellular location">
    <subcellularLocation>
        <location evidence="1">Cell membrane</location>
    </subcellularLocation>
</comment>
<dbReference type="GO" id="GO:0005886">
    <property type="term" value="C:plasma membrane"/>
    <property type="evidence" value="ECO:0007669"/>
    <property type="project" value="UniProtKB-SubCell"/>
</dbReference>
<evidence type="ECO:0000259" key="11">
    <source>
        <dbReference type="PROSITE" id="PS51007"/>
    </source>
</evidence>
<evidence type="ECO:0000256" key="5">
    <source>
        <dbReference type="ARBA" id="ARBA00022729"/>
    </source>
</evidence>
<feature type="domain" description="Cytochrome c" evidence="11">
    <location>
        <begin position="173"/>
        <end position="284"/>
    </location>
</feature>
<dbReference type="RefSeq" id="WP_123400825.1">
    <property type="nucleotide sequence ID" value="NZ_RJVI01000001.1"/>
</dbReference>
<keyword evidence="4 9" id="KW-0479">Metal-binding</keyword>
<dbReference type="InterPro" id="IPR036909">
    <property type="entry name" value="Cyt_c-like_dom_sf"/>
</dbReference>
<dbReference type="OrthoDB" id="9811281at2"/>
<keyword evidence="5 10" id="KW-0732">Signal</keyword>
<comment type="caution">
    <text evidence="12">The sequence shown here is derived from an EMBL/GenBank/DDBJ whole genome shotgun (WGS) entry which is preliminary data.</text>
</comment>
<keyword evidence="7 9" id="KW-0408">Iron</keyword>
<dbReference type="GO" id="GO:0016614">
    <property type="term" value="F:oxidoreductase activity, acting on CH-OH group of donors"/>
    <property type="evidence" value="ECO:0007669"/>
    <property type="project" value="InterPro"/>
</dbReference>
<dbReference type="PANTHER" id="PTHR35008:SF8">
    <property type="entry name" value="ALCOHOL DEHYDROGENASE CYTOCHROME C SUBUNIT"/>
    <property type="match status" value="1"/>
</dbReference>
<keyword evidence="2" id="KW-1003">Cell membrane</keyword>
<keyword evidence="13" id="KW-1185">Reference proteome</keyword>
<dbReference type="EMBL" id="RJVI01000001">
    <property type="protein sequence ID" value="ROR35193.1"/>
    <property type="molecule type" value="Genomic_DNA"/>
</dbReference>
<evidence type="ECO:0000256" key="7">
    <source>
        <dbReference type="ARBA" id="ARBA00023004"/>
    </source>
</evidence>
<name>A0A3N1Y8R9_9GAMM</name>
<accession>A0A3N1Y8R9</accession>
<dbReference type="SUPFAM" id="SSF46626">
    <property type="entry name" value="Cytochrome c"/>
    <property type="match status" value="2"/>
</dbReference>
<feature type="chain" id="PRO_5018288288" evidence="10">
    <location>
        <begin position="21"/>
        <end position="296"/>
    </location>
</feature>
<feature type="signal peptide" evidence="10">
    <location>
        <begin position="1"/>
        <end position="20"/>
    </location>
</feature>
<protein>
    <submittedName>
        <fullName evidence="12">Mono/diheme cytochrome c family protein</fullName>
    </submittedName>
</protein>
<sequence>MRHACTTLLLALLAAGPAPAADGAGAADAVARGAYLVRAAGCKACHTAEGGPAFAGGRALETPFGTFHTPNITPDPETGIGRWSDRDFVRALREGLAPDGSHYYPAFPYTSYTGIRDEDLLAIKAYLFSLPPVRRPNRPHALPFPVSQRWLLGPWKRLFFEPGPLVDDPSRPAWWNRGRYLVRALGHCGECHSPRNLAGAMDEDRFLAGNPDGPEGEVVPNITPDRETGIGRWRVGDLVEVLRSGMLPDGDFVGGAMGEVIDEGTSHLTDADLEAIARYLLSLPPIANPEAPAGGR</sequence>
<evidence type="ECO:0000256" key="2">
    <source>
        <dbReference type="ARBA" id="ARBA00022475"/>
    </source>
</evidence>
<dbReference type="PIRSF" id="PIRSF000018">
    <property type="entry name" value="Mb_ADH_cyt_c"/>
    <property type="match status" value="1"/>
</dbReference>
<feature type="domain" description="Cytochrome c" evidence="11">
    <location>
        <begin position="28"/>
        <end position="131"/>
    </location>
</feature>
<dbReference type="Gene3D" id="1.10.760.10">
    <property type="entry name" value="Cytochrome c-like domain"/>
    <property type="match status" value="1"/>
</dbReference>
<dbReference type="PANTHER" id="PTHR35008">
    <property type="entry name" value="BLL4482 PROTEIN-RELATED"/>
    <property type="match status" value="1"/>
</dbReference>
<proteinExistence type="predicted"/>
<evidence type="ECO:0000256" key="10">
    <source>
        <dbReference type="SAM" id="SignalP"/>
    </source>
</evidence>
<dbReference type="GO" id="GO:0009055">
    <property type="term" value="F:electron transfer activity"/>
    <property type="evidence" value="ECO:0007669"/>
    <property type="project" value="InterPro"/>
</dbReference>
<dbReference type="Proteomes" id="UP000276634">
    <property type="component" value="Unassembled WGS sequence"/>
</dbReference>
<evidence type="ECO:0000256" key="8">
    <source>
        <dbReference type="ARBA" id="ARBA00023136"/>
    </source>
</evidence>
<dbReference type="InterPro" id="IPR014353">
    <property type="entry name" value="Membr-bd_ADH_cyt_c"/>
</dbReference>
<dbReference type="GO" id="GO:0005506">
    <property type="term" value="F:iron ion binding"/>
    <property type="evidence" value="ECO:0007669"/>
    <property type="project" value="InterPro"/>
</dbReference>
<reference evidence="12 13" key="1">
    <citation type="submission" date="2018-11" db="EMBL/GenBank/DDBJ databases">
        <title>Genomic Encyclopedia of Type Strains, Phase IV (KMG-IV): sequencing the most valuable type-strain genomes for metagenomic binning, comparative biology and taxonomic classification.</title>
        <authorList>
            <person name="Goeker M."/>
        </authorList>
    </citation>
    <scope>NUCLEOTIDE SEQUENCE [LARGE SCALE GENOMIC DNA]</scope>
    <source>
        <strain evidence="12 13">DSM 100275</strain>
    </source>
</reference>
<dbReference type="InterPro" id="IPR051459">
    <property type="entry name" value="Cytochrome_c-type_DH"/>
</dbReference>
<organism evidence="12 13">
    <name type="scientific">Inmirania thermothiophila</name>
    <dbReference type="NCBI Taxonomy" id="1750597"/>
    <lineage>
        <taxon>Bacteria</taxon>
        <taxon>Pseudomonadati</taxon>
        <taxon>Pseudomonadota</taxon>
        <taxon>Gammaproteobacteria</taxon>
        <taxon>Chromatiales</taxon>
        <taxon>Ectothiorhodospiraceae</taxon>
        <taxon>Inmirania</taxon>
    </lineage>
</organism>
<keyword evidence="6" id="KW-0677">Repeat</keyword>
<dbReference type="PROSITE" id="PS51007">
    <property type="entry name" value="CYTC"/>
    <property type="match status" value="2"/>
</dbReference>
<keyword evidence="3 9" id="KW-0349">Heme</keyword>
<dbReference type="Pfam" id="PF00034">
    <property type="entry name" value="Cytochrom_C"/>
    <property type="match status" value="1"/>
</dbReference>
<evidence type="ECO:0000256" key="6">
    <source>
        <dbReference type="ARBA" id="ARBA00022737"/>
    </source>
</evidence>
<dbReference type="InterPro" id="IPR009056">
    <property type="entry name" value="Cyt_c-like_dom"/>
</dbReference>
<gene>
    <name evidence="12" type="ORF">EDC57_1110</name>
</gene>
<dbReference type="AlphaFoldDB" id="A0A3N1Y8R9"/>